<reference evidence="1 2" key="1">
    <citation type="submission" date="2023-03" db="EMBL/GenBank/DDBJ databases">
        <title>Draft assemblies of triclosan tolerant bacteria isolated from returned activated sludge.</title>
        <authorList>
            <person name="Van Hamelsveld S."/>
        </authorList>
    </citation>
    <scope>NUCLEOTIDE SEQUENCE [LARGE SCALE GENOMIC DNA]</scope>
    <source>
        <strain evidence="1 2">GW210010_S58</strain>
    </source>
</reference>
<organism evidence="1 2">
    <name type="scientific">Cupriavidus basilensis</name>
    <dbReference type="NCBI Taxonomy" id="68895"/>
    <lineage>
        <taxon>Bacteria</taxon>
        <taxon>Pseudomonadati</taxon>
        <taxon>Pseudomonadota</taxon>
        <taxon>Betaproteobacteria</taxon>
        <taxon>Burkholderiales</taxon>
        <taxon>Burkholderiaceae</taxon>
        <taxon>Cupriavidus</taxon>
    </lineage>
</organism>
<dbReference type="EMBL" id="JARJLM010000579">
    <property type="protein sequence ID" value="MDF3838350.1"/>
    <property type="molecule type" value="Genomic_DNA"/>
</dbReference>
<dbReference type="PANTHER" id="PTHR42905">
    <property type="entry name" value="PHOSPHOENOLPYRUVATE CARBOXYLASE"/>
    <property type="match status" value="1"/>
</dbReference>
<dbReference type="InterPro" id="IPR040442">
    <property type="entry name" value="Pyrv_kinase-like_dom_sf"/>
</dbReference>
<dbReference type="GO" id="GO:0016829">
    <property type="term" value="F:lyase activity"/>
    <property type="evidence" value="ECO:0007669"/>
    <property type="project" value="UniProtKB-KW"/>
</dbReference>
<dbReference type="Gene3D" id="3.20.20.60">
    <property type="entry name" value="Phosphoenolpyruvate-binding domains"/>
    <property type="match status" value="1"/>
</dbReference>
<dbReference type="CDD" id="cd00377">
    <property type="entry name" value="ICL_PEPM"/>
    <property type="match status" value="1"/>
</dbReference>
<evidence type="ECO:0000313" key="2">
    <source>
        <dbReference type="Proteomes" id="UP001216674"/>
    </source>
</evidence>
<protein>
    <submittedName>
        <fullName evidence="1">Isocitrate lyase/PEP mutase family protein</fullName>
    </submittedName>
</protein>
<sequence length="301" mass="31711">MQRISPAQKTASLRELLRTNAFIVAPAVHDIFSLRLVEQAGFRSACISGAMLSYSLLGIPDIGLLTLTECVEHCRRLTRASSIPITADGDAGYGNPRGVHYAVELFEEAGAAGLNIEDQVVPRRWGSTAGKEVVSVGEMVAKIDAARRARRDGNFLIIARTDAFACESTGQVIDRARAYQDAGADMLLPVAPRTREDIRRLARALEIPVTLSAGTGLAPGASCANVPLSQLPELGVRRASLTTLLPGASVAGMKASLESVQRRLRGSESSEGIDAAVSGAASLDGLFDAAAQSAFEAALLR</sequence>
<dbReference type="Proteomes" id="UP001216674">
    <property type="component" value="Unassembled WGS sequence"/>
</dbReference>
<name>A0ABT6B0D7_9BURK</name>
<accession>A0ABT6B0D7</accession>
<dbReference type="InterPro" id="IPR015813">
    <property type="entry name" value="Pyrv/PenolPyrv_kinase-like_dom"/>
</dbReference>
<gene>
    <name evidence="1" type="ORF">P3W85_36285</name>
</gene>
<dbReference type="InterPro" id="IPR039556">
    <property type="entry name" value="ICL/PEPM"/>
</dbReference>
<dbReference type="RefSeq" id="WP_276268323.1">
    <property type="nucleotide sequence ID" value="NZ_JARJLM010000579.1"/>
</dbReference>
<keyword evidence="2" id="KW-1185">Reference proteome</keyword>
<dbReference type="Pfam" id="PF13714">
    <property type="entry name" value="PEP_mutase"/>
    <property type="match status" value="1"/>
</dbReference>
<dbReference type="PANTHER" id="PTHR42905:SF16">
    <property type="entry name" value="CARBOXYPHOSPHONOENOLPYRUVATE PHOSPHONOMUTASE-LIKE PROTEIN (AFU_ORTHOLOGUE AFUA_5G07230)"/>
    <property type="match status" value="1"/>
</dbReference>
<proteinExistence type="predicted"/>
<evidence type="ECO:0000313" key="1">
    <source>
        <dbReference type="EMBL" id="MDF3838350.1"/>
    </source>
</evidence>
<dbReference type="SUPFAM" id="SSF51621">
    <property type="entry name" value="Phosphoenolpyruvate/pyruvate domain"/>
    <property type="match status" value="1"/>
</dbReference>
<comment type="caution">
    <text evidence="1">The sequence shown here is derived from an EMBL/GenBank/DDBJ whole genome shotgun (WGS) entry which is preliminary data.</text>
</comment>
<keyword evidence="1" id="KW-0456">Lyase</keyword>